<accession>A0A1F4T5Q4</accession>
<dbReference type="Pfam" id="PF02579">
    <property type="entry name" value="Nitro_FeMo-Co"/>
    <property type="match status" value="1"/>
</dbReference>
<proteinExistence type="predicted"/>
<dbReference type="InterPro" id="IPR003731">
    <property type="entry name" value="Di-Nase_FeMo-co_biosynth"/>
</dbReference>
<sequence>MKVGIVLENENGLAGDVCAHFGQCKYFFIADVDSEKKKVVGSMIVPNNAQHGGGGCVAVDEILKHAVTHVIAGGMGMGAQQKFASAGVKVFGYSGKAQAALDDLMNNALGGLDACRDHGVTGACH</sequence>
<feature type="domain" description="Dinitrogenase iron-molybdenum cofactor biosynthesis" evidence="1">
    <location>
        <begin position="15"/>
        <end position="104"/>
    </location>
</feature>
<evidence type="ECO:0000313" key="2">
    <source>
        <dbReference type="EMBL" id="OGC28064.1"/>
    </source>
</evidence>
<gene>
    <name evidence="2" type="ORF">A3K49_03595</name>
</gene>
<protein>
    <recommendedName>
        <fullName evidence="1">Dinitrogenase iron-molybdenum cofactor biosynthesis domain-containing protein</fullName>
    </recommendedName>
</protein>
<reference evidence="2 3" key="1">
    <citation type="journal article" date="2016" name="Nat. Commun.">
        <title>Thousands of microbial genomes shed light on interconnected biogeochemical processes in an aquifer system.</title>
        <authorList>
            <person name="Anantharaman K."/>
            <person name="Brown C.T."/>
            <person name="Hug L.A."/>
            <person name="Sharon I."/>
            <person name="Castelle C.J."/>
            <person name="Probst A.J."/>
            <person name="Thomas B.C."/>
            <person name="Singh A."/>
            <person name="Wilkins M.J."/>
            <person name="Karaoz U."/>
            <person name="Brodie E.L."/>
            <person name="Williams K.H."/>
            <person name="Hubbard S.S."/>
            <person name="Banfield J.F."/>
        </authorList>
    </citation>
    <scope>NUCLEOTIDE SEQUENCE [LARGE SCALE GENOMIC DNA]</scope>
</reference>
<dbReference type="InterPro" id="IPR036105">
    <property type="entry name" value="DiNase_FeMo-co_biosyn_sf"/>
</dbReference>
<evidence type="ECO:0000313" key="3">
    <source>
        <dbReference type="Proteomes" id="UP000178602"/>
    </source>
</evidence>
<dbReference type="PANTHER" id="PTHR42983:SF1">
    <property type="entry name" value="IRON-MOLYBDENUM PROTEIN"/>
    <property type="match status" value="1"/>
</dbReference>
<dbReference type="EMBL" id="MEUG01000001">
    <property type="protein sequence ID" value="OGC28064.1"/>
    <property type="molecule type" value="Genomic_DNA"/>
</dbReference>
<dbReference type="SUPFAM" id="SSF53146">
    <property type="entry name" value="Nitrogenase accessory factor-like"/>
    <property type="match status" value="1"/>
</dbReference>
<evidence type="ECO:0000259" key="1">
    <source>
        <dbReference type="Pfam" id="PF02579"/>
    </source>
</evidence>
<dbReference type="PANTHER" id="PTHR42983">
    <property type="entry name" value="DINITROGENASE IRON-MOLYBDENUM COFACTOR PROTEIN-RELATED"/>
    <property type="match status" value="1"/>
</dbReference>
<organism evidence="2 3">
    <name type="scientific">candidate division WOR-1 bacterium RIFOXYC12_FULL_54_18</name>
    <dbReference type="NCBI Taxonomy" id="1802584"/>
    <lineage>
        <taxon>Bacteria</taxon>
        <taxon>Bacillati</taxon>
        <taxon>Saganbacteria</taxon>
    </lineage>
</organism>
<dbReference type="AlphaFoldDB" id="A0A1F4T5Q4"/>
<name>A0A1F4T5Q4_UNCSA</name>
<comment type="caution">
    <text evidence="2">The sequence shown here is derived from an EMBL/GenBank/DDBJ whole genome shotgun (WGS) entry which is preliminary data.</text>
</comment>
<dbReference type="Gene3D" id="3.30.420.130">
    <property type="entry name" value="Dinitrogenase iron-molybdenum cofactor biosynthesis domain"/>
    <property type="match status" value="1"/>
</dbReference>
<dbReference type="Proteomes" id="UP000178602">
    <property type="component" value="Unassembled WGS sequence"/>
</dbReference>